<proteinExistence type="inferred from homology"/>
<organism evidence="6 7">
    <name type="scientific">Panicum miliaceum</name>
    <name type="common">Proso millet</name>
    <name type="synonym">Broomcorn millet</name>
    <dbReference type="NCBI Taxonomy" id="4540"/>
    <lineage>
        <taxon>Eukaryota</taxon>
        <taxon>Viridiplantae</taxon>
        <taxon>Streptophyta</taxon>
        <taxon>Embryophyta</taxon>
        <taxon>Tracheophyta</taxon>
        <taxon>Spermatophyta</taxon>
        <taxon>Magnoliopsida</taxon>
        <taxon>Liliopsida</taxon>
        <taxon>Poales</taxon>
        <taxon>Poaceae</taxon>
        <taxon>PACMAD clade</taxon>
        <taxon>Panicoideae</taxon>
        <taxon>Panicodae</taxon>
        <taxon>Paniceae</taxon>
        <taxon>Panicinae</taxon>
        <taxon>Panicum</taxon>
        <taxon>Panicum sect. Panicum</taxon>
    </lineage>
</organism>
<accession>A0A3L6RMW3</accession>
<evidence type="ECO:0000313" key="6">
    <source>
        <dbReference type="EMBL" id="RLN05392.1"/>
    </source>
</evidence>
<dbReference type="PANTHER" id="PTHR11783">
    <property type="entry name" value="SULFOTRANSFERASE SULT"/>
    <property type="match status" value="1"/>
</dbReference>
<comment type="caution">
    <text evidence="6">The sequence shown here is derived from an EMBL/GenBank/DDBJ whole genome shotgun (WGS) entry which is preliminary data.</text>
</comment>
<protein>
    <recommendedName>
        <fullName evidence="3">Sulfotransferase</fullName>
        <ecNumber evidence="3">2.8.2.-</ecNumber>
    </recommendedName>
</protein>
<evidence type="ECO:0000313" key="7">
    <source>
        <dbReference type="Proteomes" id="UP000275267"/>
    </source>
</evidence>
<keyword evidence="7" id="KW-1185">Reference proteome</keyword>
<evidence type="ECO:0000256" key="4">
    <source>
        <dbReference type="SAM" id="MobiDB-lite"/>
    </source>
</evidence>
<feature type="domain" description="Sulfotransferase" evidence="5">
    <location>
        <begin position="70"/>
        <end position="150"/>
    </location>
</feature>
<evidence type="ECO:0000259" key="5">
    <source>
        <dbReference type="Pfam" id="PF00685"/>
    </source>
</evidence>
<reference evidence="7" key="1">
    <citation type="journal article" date="2019" name="Nat. Commun.">
        <title>The genome of broomcorn millet.</title>
        <authorList>
            <person name="Zou C."/>
            <person name="Miki D."/>
            <person name="Li D."/>
            <person name="Tang Q."/>
            <person name="Xiao L."/>
            <person name="Rajput S."/>
            <person name="Deng P."/>
            <person name="Jia W."/>
            <person name="Huang R."/>
            <person name="Zhang M."/>
            <person name="Sun Y."/>
            <person name="Hu J."/>
            <person name="Fu X."/>
            <person name="Schnable P.S."/>
            <person name="Li F."/>
            <person name="Zhang H."/>
            <person name="Feng B."/>
            <person name="Zhu X."/>
            <person name="Liu R."/>
            <person name="Schnable J.C."/>
            <person name="Zhu J.-K."/>
            <person name="Zhang H."/>
        </authorList>
    </citation>
    <scope>NUCLEOTIDE SEQUENCE [LARGE SCALE GENOMIC DNA]</scope>
</reference>
<dbReference type="Pfam" id="PF00685">
    <property type="entry name" value="Sulfotransfer_1"/>
    <property type="match status" value="1"/>
</dbReference>
<dbReference type="Gene3D" id="3.40.50.300">
    <property type="entry name" value="P-loop containing nucleotide triphosphate hydrolases"/>
    <property type="match status" value="1"/>
</dbReference>
<feature type="region of interest" description="Disordered" evidence="4">
    <location>
        <begin position="1"/>
        <end position="28"/>
    </location>
</feature>
<evidence type="ECO:0000256" key="3">
    <source>
        <dbReference type="RuleBase" id="RU361155"/>
    </source>
</evidence>
<dbReference type="SUPFAM" id="SSF52540">
    <property type="entry name" value="P-loop containing nucleoside triphosphate hydrolases"/>
    <property type="match status" value="1"/>
</dbReference>
<dbReference type="OrthoDB" id="205623at2759"/>
<feature type="compositionally biased region" description="Low complexity" evidence="4">
    <location>
        <begin position="17"/>
        <end position="28"/>
    </location>
</feature>
<dbReference type="AlphaFoldDB" id="A0A3L6RMW3"/>
<dbReference type="Proteomes" id="UP000275267">
    <property type="component" value="Unassembled WGS sequence"/>
</dbReference>
<sequence length="179" mass="19221">MAAGEGDESTPTNGGASSRPTSPRSWPPFHKGLRGPCSMFPSLRQYRGFWLPEISLRSLPEVHARFALSPTDVLVASFPKCGTTWLKSLCFATARRSSHPPLDGGHPLLRRNAHDCVRSIDTLRFLQPGGGGNGEAPRLLGTHLPYSLLLARATAGDGSGCRDQDFPLATQAAEACAWL</sequence>
<keyword evidence="2 3" id="KW-0808">Transferase</keyword>
<evidence type="ECO:0000256" key="1">
    <source>
        <dbReference type="ARBA" id="ARBA00005771"/>
    </source>
</evidence>
<comment type="similarity">
    <text evidence="1 3">Belongs to the sulfotransferase 1 family.</text>
</comment>
<dbReference type="InterPro" id="IPR027417">
    <property type="entry name" value="P-loop_NTPase"/>
</dbReference>
<name>A0A3L6RMW3_PANMI</name>
<dbReference type="EMBL" id="PQIB02000008">
    <property type="protein sequence ID" value="RLN05392.1"/>
    <property type="molecule type" value="Genomic_DNA"/>
</dbReference>
<dbReference type="InterPro" id="IPR000863">
    <property type="entry name" value="Sulfotransferase_dom"/>
</dbReference>
<evidence type="ECO:0000256" key="2">
    <source>
        <dbReference type="ARBA" id="ARBA00022679"/>
    </source>
</evidence>
<gene>
    <name evidence="6" type="ORF">C2845_PM13G19180</name>
</gene>
<dbReference type="GO" id="GO:0008146">
    <property type="term" value="F:sulfotransferase activity"/>
    <property type="evidence" value="ECO:0007669"/>
    <property type="project" value="InterPro"/>
</dbReference>
<dbReference type="EC" id="2.8.2.-" evidence="3"/>